<evidence type="ECO:0000313" key="3">
    <source>
        <dbReference type="Proteomes" id="UP001521150"/>
    </source>
</evidence>
<evidence type="ECO:0000259" key="1">
    <source>
        <dbReference type="Pfam" id="PF04149"/>
    </source>
</evidence>
<dbReference type="Proteomes" id="UP001521150">
    <property type="component" value="Unassembled WGS sequence"/>
</dbReference>
<name>A0ABS8ZNL2_9PSEU</name>
<dbReference type="EMBL" id="JAJVCN010000003">
    <property type="protein sequence ID" value="MCE7008545.1"/>
    <property type="molecule type" value="Genomic_DNA"/>
</dbReference>
<accession>A0ABS8ZNL2</accession>
<dbReference type="Pfam" id="PF04149">
    <property type="entry name" value="DUF397"/>
    <property type="match status" value="1"/>
</dbReference>
<reference evidence="2 3" key="1">
    <citation type="submission" date="2021-12" db="EMBL/GenBank/DDBJ databases">
        <title>Genome sequence of Kibdelosporangium philippinense ATCC 49844.</title>
        <authorList>
            <person name="Fedorov E.A."/>
            <person name="Omeragic M."/>
            <person name="Shalygina K.F."/>
            <person name="Maclea K.S."/>
        </authorList>
    </citation>
    <scope>NUCLEOTIDE SEQUENCE [LARGE SCALE GENOMIC DNA]</scope>
    <source>
        <strain evidence="2 3">ATCC 49844</strain>
    </source>
</reference>
<keyword evidence="3" id="KW-1185">Reference proteome</keyword>
<organism evidence="2 3">
    <name type="scientific">Kibdelosporangium philippinense</name>
    <dbReference type="NCBI Taxonomy" id="211113"/>
    <lineage>
        <taxon>Bacteria</taxon>
        <taxon>Bacillati</taxon>
        <taxon>Actinomycetota</taxon>
        <taxon>Actinomycetes</taxon>
        <taxon>Pseudonocardiales</taxon>
        <taxon>Pseudonocardiaceae</taxon>
        <taxon>Kibdelosporangium</taxon>
    </lineage>
</organism>
<protein>
    <submittedName>
        <fullName evidence="2">DUF397 domain-containing protein</fullName>
    </submittedName>
</protein>
<feature type="domain" description="DUF397" evidence="1">
    <location>
        <begin position="8"/>
        <end position="45"/>
    </location>
</feature>
<proteinExistence type="predicted"/>
<gene>
    <name evidence="2" type="ORF">LWC34_37895</name>
</gene>
<sequence length="59" mass="6126">MTDLSNVTWRKSSCSSGNGACVELANVGAVRDSKNPDGPVLTVDISQLIAAIKSGRYGD</sequence>
<comment type="caution">
    <text evidence="2">The sequence shown here is derived from an EMBL/GenBank/DDBJ whole genome shotgun (WGS) entry which is preliminary data.</text>
</comment>
<evidence type="ECO:0000313" key="2">
    <source>
        <dbReference type="EMBL" id="MCE7008545.1"/>
    </source>
</evidence>
<dbReference type="RefSeq" id="WP_233730035.1">
    <property type="nucleotide sequence ID" value="NZ_JAJVCN010000003.1"/>
</dbReference>
<dbReference type="InterPro" id="IPR007278">
    <property type="entry name" value="DUF397"/>
</dbReference>